<accession>K5VA55</accession>
<reference evidence="2 3" key="1">
    <citation type="journal article" date="2012" name="BMC Genomics">
        <title>Comparative genomics of the white-rot fungi, Phanerochaete carnosa and P. chrysosporium, to elucidate the genetic basis of the distinct wood types they colonize.</title>
        <authorList>
            <person name="Suzuki H."/>
            <person name="MacDonald J."/>
            <person name="Syed K."/>
            <person name="Salamov A."/>
            <person name="Hori C."/>
            <person name="Aerts A."/>
            <person name="Henrissat B."/>
            <person name="Wiebenga A."/>
            <person name="vanKuyk P.A."/>
            <person name="Barry K."/>
            <person name="Lindquist E."/>
            <person name="LaButti K."/>
            <person name="Lapidus A."/>
            <person name="Lucas S."/>
            <person name="Coutinho P."/>
            <person name="Gong Y."/>
            <person name="Samejima M."/>
            <person name="Mahadevan R."/>
            <person name="Abou-Zaid M."/>
            <person name="de Vries R.P."/>
            <person name="Igarashi K."/>
            <person name="Yadav J.S."/>
            <person name="Grigoriev I.V."/>
            <person name="Master E.R."/>
        </authorList>
    </citation>
    <scope>NUCLEOTIDE SEQUENCE [LARGE SCALE GENOMIC DNA]</scope>
    <source>
        <strain evidence="2 3">HHB-10118-sp</strain>
    </source>
</reference>
<evidence type="ECO:0000313" key="3">
    <source>
        <dbReference type="Proteomes" id="UP000008370"/>
    </source>
</evidence>
<evidence type="ECO:0000313" key="2">
    <source>
        <dbReference type="EMBL" id="EKM59756.1"/>
    </source>
</evidence>
<feature type="compositionally biased region" description="Polar residues" evidence="1">
    <location>
        <begin position="291"/>
        <end position="302"/>
    </location>
</feature>
<sequence>MERTRGMLSPDPSVVDLPPSAVEPPLPVAPPMPPVYNSPSQGRYPSSSLVSESAPAPSSSVLKVNALPPGFVPSAPSTPLPQDTQLQSTPRSTPINLYAPVTSVPQIQRSSSSSSTTSNYPKAMHSRSRSMGQPPSLDSVRSKTPHARPPSSLGSGPPIYQGAPQPPGGYPVGPGPAGNAPESPRSTTSRMSGHTRSRSLYAGSTPAPPSRPLSAAPPSALDSAHQLRRASSVASDDSGVSGQSRSSRKSHTHYDPNRNLDPAWLAGSQELPLSPNTRANTRANAARTNTPGPGSRNSSALSYASLRGDGIYQ</sequence>
<proteinExistence type="predicted"/>
<dbReference type="InParanoid" id="K5VA55"/>
<organism evidence="2 3">
    <name type="scientific">Phanerochaete carnosa (strain HHB-10118-sp)</name>
    <name type="common">White-rot fungus</name>
    <name type="synonym">Peniophora carnosa</name>
    <dbReference type="NCBI Taxonomy" id="650164"/>
    <lineage>
        <taxon>Eukaryota</taxon>
        <taxon>Fungi</taxon>
        <taxon>Dikarya</taxon>
        <taxon>Basidiomycota</taxon>
        <taxon>Agaricomycotina</taxon>
        <taxon>Agaricomycetes</taxon>
        <taxon>Polyporales</taxon>
        <taxon>Phanerochaetaceae</taxon>
        <taxon>Phanerochaete</taxon>
    </lineage>
</organism>
<name>K5VA55_PHACS</name>
<feature type="compositionally biased region" description="Low complexity" evidence="1">
    <location>
        <begin position="8"/>
        <end position="20"/>
    </location>
</feature>
<dbReference type="Proteomes" id="UP000008370">
    <property type="component" value="Unassembled WGS sequence"/>
</dbReference>
<feature type="compositionally biased region" description="Low complexity" evidence="1">
    <location>
        <begin position="212"/>
        <end position="242"/>
    </location>
</feature>
<dbReference type="EMBL" id="JH930469">
    <property type="protein sequence ID" value="EKM59756.1"/>
    <property type="molecule type" value="Genomic_DNA"/>
</dbReference>
<dbReference type="RefSeq" id="XP_007392312.1">
    <property type="nucleotide sequence ID" value="XM_007392250.1"/>
</dbReference>
<dbReference type="GeneID" id="18914927"/>
<feature type="compositionally biased region" description="Polar residues" evidence="1">
    <location>
        <begin position="75"/>
        <end position="95"/>
    </location>
</feature>
<evidence type="ECO:0000256" key="1">
    <source>
        <dbReference type="SAM" id="MobiDB-lite"/>
    </source>
</evidence>
<feature type="compositionally biased region" description="Low complexity" evidence="1">
    <location>
        <begin position="276"/>
        <end position="290"/>
    </location>
</feature>
<gene>
    <name evidence="2" type="ORF">PHACADRAFT_250462</name>
</gene>
<feature type="compositionally biased region" description="Polar residues" evidence="1">
    <location>
        <begin position="184"/>
        <end position="194"/>
    </location>
</feature>
<feature type="region of interest" description="Disordered" evidence="1">
    <location>
        <begin position="1"/>
        <end position="313"/>
    </location>
</feature>
<dbReference type="KEGG" id="pco:PHACADRAFT_250462"/>
<dbReference type="HOGENOM" id="CLU_888791_0_0_1"/>
<dbReference type="AlphaFoldDB" id="K5VA55"/>
<feature type="compositionally biased region" description="Pro residues" evidence="1">
    <location>
        <begin position="21"/>
        <end position="36"/>
    </location>
</feature>
<keyword evidence="3" id="KW-1185">Reference proteome</keyword>
<feature type="compositionally biased region" description="Low complexity" evidence="1">
    <location>
        <begin position="37"/>
        <end position="62"/>
    </location>
</feature>
<protein>
    <submittedName>
        <fullName evidence="2">Uncharacterized protein</fullName>
    </submittedName>
</protein>